<evidence type="ECO:0000313" key="2">
    <source>
        <dbReference type="EMBL" id="MBT1690737.1"/>
    </source>
</evidence>
<dbReference type="AlphaFoldDB" id="A0AAP2DG90"/>
<evidence type="ECO:0000256" key="1">
    <source>
        <dbReference type="SAM" id="Coils"/>
    </source>
</evidence>
<keyword evidence="1" id="KW-0175">Coiled coil</keyword>
<proteinExistence type="predicted"/>
<name>A0AAP2DG90_9BACT</name>
<evidence type="ECO:0000313" key="3">
    <source>
        <dbReference type="Proteomes" id="UP001319180"/>
    </source>
</evidence>
<gene>
    <name evidence="2" type="ORF">KK078_29500</name>
</gene>
<protein>
    <submittedName>
        <fullName evidence="2">Uncharacterized protein</fullName>
    </submittedName>
</protein>
<dbReference type="RefSeq" id="WP_254094477.1">
    <property type="nucleotide sequence ID" value="NZ_JAHESC010000083.1"/>
</dbReference>
<reference evidence="2 3" key="1">
    <citation type="submission" date="2021-05" db="EMBL/GenBank/DDBJ databases">
        <title>A Polyphasic approach of four new species of the genus Ohtaekwangia: Ohtaekwangia histidinii sp. nov., Ohtaekwangia cretensis sp. nov., Ohtaekwangia indiensis sp. nov., Ohtaekwangia reichenbachii sp. nov. from diverse environment.</title>
        <authorList>
            <person name="Octaviana S."/>
        </authorList>
    </citation>
    <scope>NUCLEOTIDE SEQUENCE [LARGE SCALE GENOMIC DNA]</scope>
    <source>
        <strain evidence="2 3">PWU37</strain>
    </source>
</reference>
<organism evidence="2 3">
    <name type="scientific">Dawidia soli</name>
    <dbReference type="NCBI Taxonomy" id="2782352"/>
    <lineage>
        <taxon>Bacteria</taxon>
        <taxon>Pseudomonadati</taxon>
        <taxon>Bacteroidota</taxon>
        <taxon>Cytophagia</taxon>
        <taxon>Cytophagales</taxon>
        <taxon>Chryseotaleaceae</taxon>
        <taxon>Dawidia</taxon>
    </lineage>
</organism>
<keyword evidence="3" id="KW-1185">Reference proteome</keyword>
<sequence length="137" mass="16366">MISVTAVTDNYILQAPLLQKHKHTLEWLSAAVLWKRELAFFQKLLDRYAPQIKEPDDRKRLEHFQNVVIYYRYELIDKLTGQLRLHEKKLAEMLETKDETKVEYFKEHEGLMNELQALSDQFAQNKSALYSFIEAFM</sequence>
<comment type="caution">
    <text evidence="2">The sequence shown here is derived from an EMBL/GenBank/DDBJ whole genome shotgun (WGS) entry which is preliminary data.</text>
</comment>
<dbReference type="EMBL" id="JAHESC010000083">
    <property type="protein sequence ID" value="MBT1690737.1"/>
    <property type="molecule type" value="Genomic_DNA"/>
</dbReference>
<accession>A0AAP2DG90</accession>
<feature type="coiled-coil region" evidence="1">
    <location>
        <begin position="76"/>
        <end position="121"/>
    </location>
</feature>
<dbReference type="Proteomes" id="UP001319180">
    <property type="component" value="Unassembled WGS sequence"/>
</dbReference>